<evidence type="ECO:0000259" key="4">
    <source>
        <dbReference type="Pfam" id="PF00561"/>
    </source>
</evidence>
<comment type="caution">
    <text evidence="5">The sequence shown here is derived from an EMBL/GenBank/DDBJ whole genome shotgun (WGS) entry which is preliminary data.</text>
</comment>
<dbReference type="Gene3D" id="3.40.50.1820">
    <property type="entry name" value="alpha/beta hydrolase"/>
    <property type="match status" value="1"/>
</dbReference>
<dbReference type="PRINTS" id="PR00793">
    <property type="entry name" value="PROAMNOPTASE"/>
</dbReference>
<dbReference type="GO" id="GO:0006508">
    <property type="term" value="P:proteolysis"/>
    <property type="evidence" value="ECO:0007669"/>
    <property type="project" value="InterPro"/>
</dbReference>
<feature type="domain" description="AB hydrolase-1" evidence="4">
    <location>
        <begin position="67"/>
        <end position="312"/>
    </location>
</feature>
<dbReference type="GO" id="GO:0016020">
    <property type="term" value="C:membrane"/>
    <property type="evidence" value="ECO:0007669"/>
    <property type="project" value="TreeGrafter"/>
</dbReference>
<dbReference type="PANTHER" id="PTHR43798">
    <property type="entry name" value="MONOACYLGLYCEROL LIPASE"/>
    <property type="match status" value="1"/>
</dbReference>
<name>A0A9P6JKX5_9AGAR</name>
<dbReference type="GO" id="GO:0008233">
    <property type="term" value="F:peptidase activity"/>
    <property type="evidence" value="ECO:0007669"/>
    <property type="project" value="InterPro"/>
</dbReference>
<dbReference type="InterPro" id="IPR050266">
    <property type="entry name" value="AB_hydrolase_sf"/>
</dbReference>
<dbReference type="InterPro" id="IPR000073">
    <property type="entry name" value="AB_hydrolase_1"/>
</dbReference>
<dbReference type="AlphaFoldDB" id="A0A9P6JKX5"/>
<feature type="chain" id="PRO_5040286244" evidence="3">
    <location>
        <begin position="20"/>
        <end position="342"/>
    </location>
</feature>
<protein>
    <submittedName>
        <fullName evidence="5">Proline-specific peptidase</fullName>
    </submittedName>
</protein>
<dbReference type="OrthoDB" id="190201at2759"/>
<sequence length="342" mass="37896">MHNLRFLGVILAFCTPSFAFSSSGSAGCIPTPSKVSVCEGDVPFSYQGSEYKTHYQLFGDLESRFTPLVVLHGGPGLSYDYLLPFANLTEDYGIPVILYDQIGNGRSSHVPTAPVEFWTIKLFMDELSNLINYFNIQNDFSLAGHSWGTILGSEFVVQRQPKGLQHLILSDGLASNELWEESVGQLLSEFPDDVQHGFEVGLDDPPAFESAMAKFYAVHGIRLKTLPAAYLATIDWLFGPKADQTVAKLSGVITANWTIIDRIPQIKTKTLVINGKYDQSQDFVIGPFVEKLPNNEWVKFNNSSHMPFWEEPAAYLSKVGDFLTEDSISISGSVHVKIDTIV</sequence>
<evidence type="ECO:0000313" key="5">
    <source>
        <dbReference type="EMBL" id="KAF9524164.1"/>
    </source>
</evidence>
<organism evidence="5 6">
    <name type="scientific">Crepidotus variabilis</name>
    <dbReference type="NCBI Taxonomy" id="179855"/>
    <lineage>
        <taxon>Eukaryota</taxon>
        <taxon>Fungi</taxon>
        <taxon>Dikarya</taxon>
        <taxon>Basidiomycota</taxon>
        <taxon>Agaricomycotina</taxon>
        <taxon>Agaricomycetes</taxon>
        <taxon>Agaricomycetidae</taxon>
        <taxon>Agaricales</taxon>
        <taxon>Agaricineae</taxon>
        <taxon>Crepidotaceae</taxon>
        <taxon>Crepidotus</taxon>
    </lineage>
</organism>
<dbReference type="InterPro" id="IPR029058">
    <property type="entry name" value="AB_hydrolase_fold"/>
</dbReference>
<dbReference type="PIRSF" id="PIRSF005539">
    <property type="entry name" value="Pept_S33_TRI_F1"/>
    <property type="match status" value="1"/>
</dbReference>
<evidence type="ECO:0000256" key="1">
    <source>
        <dbReference type="ARBA" id="ARBA00010088"/>
    </source>
</evidence>
<keyword evidence="2" id="KW-0378">Hydrolase</keyword>
<gene>
    <name evidence="5" type="ORF">CPB83DRAFT_798309</name>
</gene>
<accession>A0A9P6JKX5</accession>
<dbReference type="SUPFAM" id="SSF53474">
    <property type="entry name" value="alpha/beta-Hydrolases"/>
    <property type="match status" value="1"/>
</dbReference>
<comment type="similarity">
    <text evidence="1">Belongs to the peptidase S33 family.</text>
</comment>
<dbReference type="PROSITE" id="PS51257">
    <property type="entry name" value="PROKAR_LIPOPROTEIN"/>
    <property type="match status" value="1"/>
</dbReference>
<feature type="signal peptide" evidence="3">
    <location>
        <begin position="1"/>
        <end position="19"/>
    </location>
</feature>
<dbReference type="Proteomes" id="UP000807306">
    <property type="component" value="Unassembled WGS sequence"/>
</dbReference>
<dbReference type="InterPro" id="IPR002410">
    <property type="entry name" value="Peptidase_S33"/>
</dbReference>
<dbReference type="PANTHER" id="PTHR43798:SF33">
    <property type="entry name" value="HYDROLASE, PUTATIVE (AFU_ORTHOLOGUE AFUA_2G14860)-RELATED"/>
    <property type="match status" value="1"/>
</dbReference>
<dbReference type="InterPro" id="IPR005945">
    <property type="entry name" value="Pro_imino_pep"/>
</dbReference>
<dbReference type="EMBL" id="MU157903">
    <property type="protein sequence ID" value="KAF9524164.1"/>
    <property type="molecule type" value="Genomic_DNA"/>
</dbReference>
<dbReference type="Pfam" id="PF00561">
    <property type="entry name" value="Abhydrolase_1"/>
    <property type="match status" value="1"/>
</dbReference>
<proteinExistence type="inferred from homology"/>
<evidence type="ECO:0000256" key="3">
    <source>
        <dbReference type="SAM" id="SignalP"/>
    </source>
</evidence>
<keyword evidence="6" id="KW-1185">Reference proteome</keyword>
<keyword evidence="3" id="KW-0732">Signal</keyword>
<evidence type="ECO:0000256" key="2">
    <source>
        <dbReference type="ARBA" id="ARBA00022801"/>
    </source>
</evidence>
<evidence type="ECO:0000313" key="6">
    <source>
        <dbReference type="Proteomes" id="UP000807306"/>
    </source>
</evidence>
<reference evidence="5" key="1">
    <citation type="submission" date="2020-11" db="EMBL/GenBank/DDBJ databases">
        <authorList>
            <consortium name="DOE Joint Genome Institute"/>
            <person name="Ahrendt S."/>
            <person name="Riley R."/>
            <person name="Andreopoulos W."/>
            <person name="Labutti K."/>
            <person name="Pangilinan J."/>
            <person name="Ruiz-Duenas F.J."/>
            <person name="Barrasa J.M."/>
            <person name="Sanchez-Garcia M."/>
            <person name="Camarero S."/>
            <person name="Miyauchi S."/>
            <person name="Serrano A."/>
            <person name="Linde D."/>
            <person name="Babiker R."/>
            <person name="Drula E."/>
            <person name="Ayuso-Fernandez I."/>
            <person name="Pacheco R."/>
            <person name="Padilla G."/>
            <person name="Ferreira P."/>
            <person name="Barriuso J."/>
            <person name="Kellner H."/>
            <person name="Castanera R."/>
            <person name="Alfaro M."/>
            <person name="Ramirez L."/>
            <person name="Pisabarro A.G."/>
            <person name="Kuo A."/>
            <person name="Tritt A."/>
            <person name="Lipzen A."/>
            <person name="He G."/>
            <person name="Yan M."/>
            <person name="Ng V."/>
            <person name="Cullen D."/>
            <person name="Martin F."/>
            <person name="Rosso M.-N."/>
            <person name="Henrissat B."/>
            <person name="Hibbett D."/>
            <person name="Martinez A.T."/>
            <person name="Grigoriev I.V."/>
        </authorList>
    </citation>
    <scope>NUCLEOTIDE SEQUENCE</scope>
    <source>
        <strain evidence="5">CBS 506.95</strain>
    </source>
</reference>